<protein>
    <submittedName>
        <fullName evidence="1">Uncharacterized protein</fullName>
    </submittedName>
</protein>
<dbReference type="AlphaFoldDB" id="A0A0A9F193"/>
<organism evidence="1">
    <name type="scientific">Arundo donax</name>
    <name type="common">Giant reed</name>
    <name type="synonym">Donax arundinaceus</name>
    <dbReference type="NCBI Taxonomy" id="35708"/>
    <lineage>
        <taxon>Eukaryota</taxon>
        <taxon>Viridiplantae</taxon>
        <taxon>Streptophyta</taxon>
        <taxon>Embryophyta</taxon>
        <taxon>Tracheophyta</taxon>
        <taxon>Spermatophyta</taxon>
        <taxon>Magnoliopsida</taxon>
        <taxon>Liliopsida</taxon>
        <taxon>Poales</taxon>
        <taxon>Poaceae</taxon>
        <taxon>PACMAD clade</taxon>
        <taxon>Arundinoideae</taxon>
        <taxon>Arundineae</taxon>
        <taxon>Arundo</taxon>
    </lineage>
</organism>
<reference evidence="1" key="2">
    <citation type="journal article" date="2015" name="Data Brief">
        <title>Shoot transcriptome of the giant reed, Arundo donax.</title>
        <authorList>
            <person name="Barrero R.A."/>
            <person name="Guerrero F.D."/>
            <person name="Moolhuijzen P."/>
            <person name="Goolsby J.A."/>
            <person name="Tidwell J."/>
            <person name="Bellgard S.E."/>
            <person name="Bellgard M.I."/>
        </authorList>
    </citation>
    <scope>NUCLEOTIDE SEQUENCE</scope>
    <source>
        <tissue evidence="1">Shoot tissue taken approximately 20 cm above the soil surface</tissue>
    </source>
</reference>
<proteinExistence type="predicted"/>
<reference evidence="1" key="1">
    <citation type="submission" date="2014-09" db="EMBL/GenBank/DDBJ databases">
        <authorList>
            <person name="Magalhaes I.L.F."/>
            <person name="Oliveira U."/>
            <person name="Santos F.R."/>
            <person name="Vidigal T.H.D.A."/>
            <person name="Brescovit A.D."/>
            <person name="Santos A.J."/>
        </authorList>
    </citation>
    <scope>NUCLEOTIDE SEQUENCE</scope>
    <source>
        <tissue evidence="1">Shoot tissue taken approximately 20 cm above the soil surface</tissue>
    </source>
</reference>
<evidence type="ECO:0000313" key="1">
    <source>
        <dbReference type="EMBL" id="JAE06077.1"/>
    </source>
</evidence>
<accession>A0A0A9F193</accession>
<dbReference type="EMBL" id="GBRH01191819">
    <property type="protein sequence ID" value="JAE06077.1"/>
    <property type="molecule type" value="Transcribed_RNA"/>
</dbReference>
<name>A0A0A9F193_ARUDO</name>
<sequence length="30" mass="3420">MDLTKRDGFTVSSESTVLKSILPFLRVMFT</sequence>